<dbReference type="GO" id="GO:0005576">
    <property type="term" value="C:extracellular region"/>
    <property type="evidence" value="ECO:0007669"/>
    <property type="project" value="UniProtKB-SubCell"/>
</dbReference>
<comment type="caution">
    <text evidence="7">The sequence shown here is derived from an EMBL/GenBank/DDBJ whole genome shotgun (WGS) entry which is preliminary data.</text>
</comment>
<proteinExistence type="inferred from homology"/>
<dbReference type="Proteomes" id="UP001157006">
    <property type="component" value="Unassembled WGS sequence"/>
</dbReference>
<evidence type="ECO:0000313" key="8">
    <source>
        <dbReference type="Proteomes" id="UP001157006"/>
    </source>
</evidence>
<comment type="subcellular location">
    <subcellularLocation>
        <location evidence="1 6">Secreted</location>
    </subcellularLocation>
</comment>
<dbReference type="Pfam" id="PF05938">
    <property type="entry name" value="Self-incomp_S1"/>
    <property type="match status" value="1"/>
</dbReference>
<dbReference type="PANTHER" id="PTHR31232:SF43">
    <property type="entry name" value="S-PROTEIN HOMOLOG 29-RELATED"/>
    <property type="match status" value="1"/>
</dbReference>
<evidence type="ECO:0000256" key="3">
    <source>
        <dbReference type="ARBA" id="ARBA00022471"/>
    </source>
</evidence>
<keyword evidence="3 6" id="KW-0713">Self-incompatibility</keyword>
<dbReference type="EMBL" id="CATIWC010002220">
    <property type="protein sequence ID" value="CAI8584710.1"/>
    <property type="molecule type" value="Genomic_DNA"/>
</dbReference>
<protein>
    <recommendedName>
        <fullName evidence="6">S-protein homolog</fullName>
    </recommendedName>
</protein>
<dbReference type="InterPro" id="IPR010264">
    <property type="entry name" value="Self-incomp_S1"/>
</dbReference>
<comment type="similarity">
    <text evidence="2 6">Belongs to the plant self-incompatibility (S1) protein family.</text>
</comment>
<accession>A0AAV0YFD4</accession>
<feature type="chain" id="PRO_5043085112" description="S-protein homolog" evidence="6">
    <location>
        <begin position="30"/>
        <end position="156"/>
    </location>
</feature>
<evidence type="ECO:0000256" key="2">
    <source>
        <dbReference type="ARBA" id="ARBA00005581"/>
    </source>
</evidence>
<keyword evidence="5 6" id="KW-0732">Signal</keyword>
<keyword evidence="8" id="KW-1185">Reference proteome</keyword>
<sequence length="156" mass="17962">MTASVSKFVLLFSMLLIVLVALQFKGGESSSFQNDKVTLTITNTLQNNIQLGLHCQSKDDDLGVHTLRTSQSFAFTFRPNYFTIDTLYFCRFTWASEVHYFDVYVQRRDFESDDCRHTCDYKIKESGPCRGGGHCFPWNKNVAVEGRQFDGKKYHS</sequence>
<feature type="signal peptide" evidence="6">
    <location>
        <begin position="1"/>
        <end position="29"/>
    </location>
</feature>
<reference evidence="7 8" key="1">
    <citation type="submission" date="2023-01" db="EMBL/GenBank/DDBJ databases">
        <authorList>
            <person name="Kreplak J."/>
        </authorList>
    </citation>
    <scope>NUCLEOTIDE SEQUENCE [LARGE SCALE GENOMIC DNA]</scope>
</reference>
<dbReference type="PANTHER" id="PTHR31232">
    <property type="match status" value="1"/>
</dbReference>
<keyword evidence="4 6" id="KW-0964">Secreted</keyword>
<evidence type="ECO:0000313" key="7">
    <source>
        <dbReference type="EMBL" id="CAI8584710.1"/>
    </source>
</evidence>
<evidence type="ECO:0000256" key="5">
    <source>
        <dbReference type="ARBA" id="ARBA00022729"/>
    </source>
</evidence>
<organism evidence="7 8">
    <name type="scientific">Vicia faba</name>
    <name type="common">Broad bean</name>
    <name type="synonym">Faba vulgaris</name>
    <dbReference type="NCBI Taxonomy" id="3906"/>
    <lineage>
        <taxon>Eukaryota</taxon>
        <taxon>Viridiplantae</taxon>
        <taxon>Streptophyta</taxon>
        <taxon>Embryophyta</taxon>
        <taxon>Tracheophyta</taxon>
        <taxon>Spermatophyta</taxon>
        <taxon>Magnoliopsida</taxon>
        <taxon>eudicotyledons</taxon>
        <taxon>Gunneridae</taxon>
        <taxon>Pentapetalae</taxon>
        <taxon>rosids</taxon>
        <taxon>fabids</taxon>
        <taxon>Fabales</taxon>
        <taxon>Fabaceae</taxon>
        <taxon>Papilionoideae</taxon>
        <taxon>50 kb inversion clade</taxon>
        <taxon>NPAAA clade</taxon>
        <taxon>Hologalegina</taxon>
        <taxon>IRL clade</taxon>
        <taxon>Fabeae</taxon>
        <taxon>Vicia</taxon>
    </lineage>
</organism>
<gene>
    <name evidence="7" type="ORF">VFH_U088640</name>
</gene>
<evidence type="ECO:0000256" key="1">
    <source>
        <dbReference type="ARBA" id="ARBA00004613"/>
    </source>
</evidence>
<evidence type="ECO:0000256" key="6">
    <source>
        <dbReference type="RuleBase" id="RU367044"/>
    </source>
</evidence>
<dbReference type="GO" id="GO:0060320">
    <property type="term" value="P:rejection of self pollen"/>
    <property type="evidence" value="ECO:0007669"/>
    <property type="project" value="UniProtKB-KW"/>
</dbReference>
<dbReference type="AlphaFoldDB" id="A0AAV0YFD4"/>
<name>A0AAV0YFD4_VICFA</name>
<evidence type="ECO:0000256" key="4">
    <source>
        <dbReference type="ARBA" id="ARBA00022525"/>
    </source>
</evidence>